<dbReference type="GO" id="GO:0045892">
    <property type="term" value="P:negative regulation of DNA-templated transcription"/>
    <property type="evidence" value="ECO:0007669"/>
    <property type="project" value="TreeGrafter"/>
</dbReference>
<dbReference type="Proteomes" id="UP001291623">
    <property type="component" value="Unassembled WGS sequence"/>
</dbReference>
<keyword evidence="4" id="KW-0539">Nucleus</keyword>
<feature type="region of interest" description="Disordered" evidence="5">
    <location>
        <begin position="1"/>
        <end position="25"/>
    </location>
</feature>
<dbReference type="CDD" id="cd20100">
    <property type="entry name" value="MBT_dSfmbt-like_rpt4"/>
    <property type="match status" value="1"/>
</dbReference>
<dbReference type="GO" id="GO:0005509">
    <property type="term" value="F:calcium ion binding"/>
    <property type="evidence" value="ECO:0007669"/>
    <property type="project" value="InterPro"/>
</dbReference>
<evidence type="ECO:0000256" key="4">
    <source>
        <dbReference type="ARBA" id="ARBA00023242"/>
    </source>
</evidence>
<dbReference type="PROSITE" id="PS51079">
    <property type="entry name" value="MBT"/>
    <property type="match status" value="4"/>
</dbReference>
<evidence type="ECO:0000259" key="6">
    <source>
        <dbReference type="PROSITE" id="PS50105"/>
    </source>
</evidence>
<evidence type="ECO:0000313" key="7">
    <source>
        <dbReference type="EMBL" id="KAK4337015.1"/>
    </source>
</evidence>
<name>A0AAE1UTN7_9SOLA</name>
<evidence type="ECO:0000256" key="1">
    <source>
        <dbReference type="ARBA" id="ARBA00004123"/>
    </source>
</evidence>
<dbReference type="CDD" id="cd20097">
    <property type="entry name" value="MBT_dSfmbt-like_rpt1"/>
    <property type="match status" value="1"/>
</dbReference>
<evidence type="ECO:0000256" key="2">
    <source>
        <dbReference type="ARBA" id="ARBA00022737"/>
    </source>
</evidence>
<dbReference type="Pfam" id="PF02820">
    <property type="entry name" value="MBT"/>
    <property type="match status" value="4"/>
</dbReference>
<dbReference type="InterPro" id="IPR018097">
    <property type="entry name" value="EGF_Ca-bd_CS"/>
</dbReference>
<dbReference type="SUPFAM" id="SSF63748">
    <property type="entry name" value="Tudor/PWWP/MBT"/>
    <property type="match status" value="4"/>
</dbReference>
<feature type="domain" description="SAM" evidence="6">
    <location>
        <begin position="611"/>
        <end position="653"/>
    </location>
</feature>
<dbReference type="PROSITE" id="PS01187">
    <property type="entry name" value="EGF_CA"/>
    <property type="match status" value="1"/>
</dbReference>
<dbReference type="Pfam" id="PF07647">
    <property type="entry name" value="SAM_2"/>
    <property type="match status" value="1"/>
</dbReference>
<dbReference type="Gene3D" id="1.10.150.50">
    <property type="entry name" value="Transcription Factor, Ets-1"/>
    <property type="match status" value="1"/>
</dbReference>
<dbReference type="PANTHER" id="PTHR12247:SF104">
    <property type="entry name" value="POLYCOMB PROTEIN SFMBT"/>
    <property type="match status" value="1"/>
</dbReference>
<feature type="compositionally biased region" description="Low complexity" evidence="5">
    <location>
        <begin position="1"/>
        <end position="18"/>
    </location>
</feature>
<dbReference type="SUPFAM" id="SSF47769">
    <property type="entry name" value="SAM/Pointed domain"/>
    <property type="match status" value="1"/>
</dbReference>
<dbReference type="Gene3D" id="2.10.25.10">
    <property type="entry name" value="Laminin"/>
    <property type="match status" value="2"/>
</dbReference>
<evidence type="ECO:0000256" key="3">
    <source>
        <dbReference type="ARBA" id="ARBA00023157"/>
    </source>
</evidence>
<keyword evidence="8" id="KW-1185">Reference proteome</keyword>
<keyword evidence="2" id="KW-0677">Repeat</keyword>
<protein>
    <recommendedName>
        <fullName evidence="6">SAM domain-containing protein</fullName>
    </recommendedName>
</protein>
<keyword evidence="3" id="KW-1015">Disulfide bond</keyword>
<dbReference type="EMBL" id="JAVYJV010000064">
    <property type="protein sequence ID" value="KAK4337015.1"/>
    <property type="molecule type" value="Genomic_DNA"/>
</dbReference>
<dbReference type="SMART" id="SM00561">
    <property type="entry name" value="MBT"/>
    <property type="match status" value="4"/>
</dbReference>
<dbReference type="PROSITE" id="PS50105">
    <property type="entry name" value="SAM_DOMAIN"/>
    <property type="match status" value="1"/>
</dbReference>
<dbReference type="AlphaFoldDB" id="A0AAE1UTN7"/>
<dbReference type="InterPro" id="IPR013761">
    <property type="entry name" value="SAM/pointed_sf"/>
</dbReference>
<dbReference type="GO" id="GO:0005634">
    <property type="term" value="C:nucleus"/>
    <property type="evidence" value="ECO:0007669"/>
    <property type="project" value="UniProtKB-SubCell"/>
</dbReference>
<evidence type="ECO:0000313" key="8">
    <source>
        <dbReference type="Proteomes" id="UP001291623"/>
    </source>
</evidence>
<dbReference type="InterPro" id="IPR004092">
    <property type="entry name" value="Mbt"/>
</dbReference>
<comment type="subcellular location">
    <subcellularLocation>
        <location evidence="1">Nucleus</location>
    </subcellularLocation>
</comment>
<accession>A0AAE1UTN7</accession>
<reference evidence="7" key="1">
    <citation type="submission" date="2023-12" db="EMBL/GenBank/DDBJ databases">
        <title>Genome assembly of Anisodus tanguticus.</title>
        <authorList>
            <person name="Wang Y.-J."/>
        </authorList>
    </citation>
    <scope>NUCLEOTIDE SEQUENCE</scope>
    <source>
        <strain evidence="7">KB-2021</strain>
        <tissue evidence="7">Leaf</tissue>
    </source>
</reference>
<evidence type="ECO:0000256" key="5">
    <source>
        <dbReference type="SAM" id="MobiDB-lite"/>
    </source>
</evidence>
<organism evidence="7 8">
    <name type="scientific">Anisodus tanguticus</name>
    <dbReference type="NCBI Taxonomy" id="243964"/>
    <lineage>
        <taxon>Eukaryota</taxon>
        <taxon>Viridiplantae</taxon>
        <taxon>Streptophyta</taxon>
        <taxon>Embryophyta</taxon>
        <taxon>Tracheophyta</taxon>
        <taxon>Spermatophyta</taxon>
        <taxon>Magnoliopsida</taxon>
        <taxon>eudicotyledons</taxon>
        <taxon>Gunneridae</taxon>
        <taxon>Pentapetalae</taxon>
        <taxon>asterids</taxon>
        <taxon>lamiids</taxon>
        <taxon>Solanales</taxon>
        <taxon>Solanaceae</taxon>
        <taxon>Solanoideae</taxon>
        <taxon>Hyoscyameae</taxon>
        <taxon>Anisodus</taxon>
    </lineage>
</organism>
<dbReference type="GO" id="GO:0003682">
    <property type="term" value="F:chromatin binding"/>
    <property type="evidence" value="ECO:0007669"/>
    <property type="project" value="TreeGrafter"/>
</dbReference>
<gene>
    <name evidence="7" type="ORF">RND71_043970</name>
</gene>
<proteinExistence type="predicted"/>
<dbReference type="InterPro" id="IPR001660">
    <property type="entry name" value="SAM"/>
</dbReference>
<dbReference type="InterPro" id="IPR050548">
    <property type="entry name" value="PcG_chromatin_remod_factors"/>
</dbReference>
<dbReference type="GO" id="GO:0042393">
    <property type="term" value="F:histone binding"/>
    <property type="evidence" value="ECO:0007669"/>
    <property type="project" value="TreeGrafter"/>
</dbReference>
<dbReference type="CDD" id="cd00054">
    <property type="entry name" value="EGF_CA"/>
    <property type="match status" value="1"/>
</dbReference>
<dbReference type="PANTHER" id="PTHR12247">
    <property type="entry name" value="POLYCOMB GROUP PROTEIN"/>
    <property type="match status" value="1"/>
</dbReference>
<dbReference type="Gene3D" id="2.30.30.140">
    <property type="match status" value="4"/>
</dbReference>
<dbReference type="SUPFAM" id="SSF57196">
    <property type="entry name" value="EGF/Laminin"/>
    <property type="match status" value="1"/>
</dbReference>
<sequence>MKNFNKSNKTPNKSSNGNIQESQNKSKTNSFDWCTFLNKDVNFKAVPVSSFKHVPAANVWENLVENNLKIEIRNKDAFLPSDIKSINDVYWFATVIKVEGYYLLLRYEGYGDDCSSDFWINIYNPIIHPVGWSATQKKHLIPPKNIISKQADWKSYLTKNLVGAKTLPNNFAEQIKECLKSNFRVGMKLEVVDKTRISSVRLATINKIIGCRLHVVYDGLEDKDTGFWCNQQSPLIHPIGWAQLVGHELRATPEYAASSLEKAKTGCWGENDADFSYFPHLSKQMVEVNKDPNLRFNKGMKLEAIDPLNLSTICAATVTKVLRNNYVMVGIDGMMAPDGSDWFCYHASSGNIFPVGFSRLNGLNLTPPKDYNKPFNWFNYMKDKKAVAAPVSLFNNEIPNHGFKKGMYLEAVDLMEPRLICVAIIKEVVGRLLKIHFNGWDDSYDQWCDCESVELFPVGWCEIVGYPLEPPKEDSDSSTPGLMASNTFVFDNTIKKRGKHIYKGGRSKKRKRNTLSISDKDKLNGLSAKDEEDLLINYGNNDDQDNCTLFNSTIDSNEVTNDSNTFLENDKSLLEDKDNDLTSNSTVSIKPSPIILNNQNMQILDQHPILWTSNDVVNYFRSNDCGSYANAFLEHDISGKKLMRLTREDVWQLMENKLVWTREILEGCKFQGEESINVNVNCTNQYKPDLWDKEIVNRCIEEYNKGCQLAQINKFCESGAKNNLENNETICKIPNQPREFGIEYYKVCCEVCNKGKEAFSRKEICERILPTGSTIVDEITKKQFENCCNEHLERNLRKLEDFDDNLGEELTACSKMNCEHFCDDLDFEKGICRCRSNYRLNENGKTCDDIDECLYENMCNKYQKCVNLPGTYECKDLILNETISSNATTVSQKRSLLKNENEPENLEFTIDCKNGYYDPHINSCVGKTLN</sequence>
<comment type="caution">
    <text evidence="7">The sequence shown here is derived from an EMBL/GenBank/DDBJ whole genome shotgun (WGS) entry which is preliminary data.</text>
</comment>